<dbReference type="EMBL" id="CAJOBF010014751">
    <property type="protein sequence ID" value="CAF4342141.1"/>
    <property type="molecule type" value="Genomic_DNA"/>
</dbReference>
<feature type="coiled-coil region" evidence="1">
    <location>
        <begin position="361"/>
        <end position="402"/>
    </location>
</feature>
<feature type="non-terminal residue" evidence="4">
    <location>
        <position position="413"/>
    </location>
</feature>
<evidence type="ECO:0000313" key="3">
    <source>
        <dbReference type="EMBL" id="CAF2102319.1"/>
    </source>
</evidence>
<gene>
    <name evidence="4" type="ORF">UXM345_LOCUS35573</name>
    <name evidence="3" type="ORF">XDN619_LOCUS18932</name>
</gene>
<sequence length="413" mass="47417">MTRPSGETDSFFAKSYTEAEDRARRLREDRQRDFQQFLATKNKPRGAQHPNAQPAAPFWLQPSPCVPPYAQQPSLAPPQMVPPPQMGPQQMMFPPQQYAYPYYYYCYPPQQWGQPQMQQMQQQMGQIPQMAPQMVQMPQTPQCHSIQPQMAPQTPHPQLIPQLAYPQSQEVAPRPQRTQNRVMAQSQELQQPQQRAQDRVMAQSQEIQHPQQRAQDYGPMASSPADTRSAGREKQRLYLIDLDRQLQDKMRAKEVEKTREYDEDVAILRHNATCSPYGRGGGGAPLRAADGTVNTSRRPYAQRQSPIPPSPSPSSPPNYLVAKTADINGIAVTDTIELARKQAEQKSISEHLRAQMEDKERRRLSELAKKRETELRDAERLLREQQELSERLKRELVQKSEIITTKDVGPCFW</sequence>
<feature type="compositionally biased region" description="Polar residues" evidence="2">
    <location>
        <begin position="202"/>
        <end position="214"/>
    </location>
</feature>
<evidence type="ECO:0000313" key="4">
    <source>
        <dbReference type="EMBL" id="CAF4342141.1"/>
    </source>
</evidence>
<organism evidence="4 5">
    <name type="scientific">Rotaria magnacalcarata</name>
    <dbReference type="NCBI Taxonomy" id="392030"/>
    <lineage>
        <taxon>Eukaryota</taxon>
        <taxon>Metazoa</taxon>
        <taxon>Spiralia</taxon>
        <taxon>Gnathifera</taxon>
        <taxon>Rotifera</taxon>
        <taxon>Eurotatoria</taxon>
        <taxon>Bdelloidea</taxon>
        <taxon>Philodinida</taxon>
        <taxon>Philodinidae</taxon>
        <taxon>Rotaria</taxon>
    </lineage>
</organism>
<feature type="region of interest" description="Disordered" evidence="2">
    <location>
        <begin position="139"/>
        <end position="234"/>
    </location>
</feature>
<dbReference type="EMBL" id="CAJNRG010008201">
    <property type="protein sequence ID" value="CAF2102319.1"/>
    <property type="molecule type" value="Genomic_DNA"/>
</dbReference>
<keyword evidence="1" id="KW-0175">Coiled coil</keyword>
<feature type="region of interest" description="Disordered" evidence="2">
    <location>
        <begin position="278"/>
        <end position="317"/>
    </location>
</feature>
<dbReference type="Proteomes" id="UP000663887">
    <property type="component" value="Unassembled WGS sequence"/>
</dbReference>
<feature type="region of interest" description="Disordered" evidence="2">
    <location>
        <begin position="1"/>
        <end position="63"/>
    </location>
</feature>
<feature type="compositionally biased region" description="Basic and acidic residues" evidence="2">
    <location>
        <begin position="17"/>
        <end position="33"/>
    </location>
</feature>
<evidence type="ECO:0000256" key="2">
    <source>
        <dbReference type="SAM" id="MobiDB-lite"/>
    </source>
</evidence>
<protein>
    <submittedName>
        <fullName evidence="4">Uncharacterized protein</fullName>
    </submittedName>
</protein>
<dbReference type="AlphaFoldDB" id="A0A820KIP5"/>
<name>A0A820KIP5_9BILA</name>
<evidence type="ECO:0000256" key="1">
    <source>
        <dbReference type="SAM" id="Coils"/>
    </source>
</evidence>
<reference evidence="4" key="1">
    <citation type="submission" date="2021-02" db="EMBL/GenBank/DDBJ databases">
        <authorList>
            <person name="Nowell W R."/>
        </authorList>
    </citation>
    <scope>NUCLEOTIDE SEQUENCE</scope>
</reference>
<feature type="compositionally biased region" description="Polar residues" evidence="2">
    <location>
        <begin position="143"/>
        <end position="152"/>
    </location>
</feature>
<feature type="compositionally biased region" description="Pro residues" evidence="2">
    <location>
        <begin position="306"/>
        <end position="316"/>
    </location>
</feature>
<dbReference type="Proteomes" id="UP000663842">
    <property type="component" value="Unassembled WGS sequence"/>
</dbReference>
<comment type="caution">
    <text evidence="4">The sequence shown here is derived from an EMBL/GenBank/DDBJ whole genome shotgun (WGS) entry which is preliminary data.</text>
</comment>
<accession>A0A820KIP5</accession>
<feature type="compositionally biased region" description="Polar residues" evidence="2">
    <location>
        <begin position="165"/>
        <end position="195"/>
    </location>
</feature>
<evidence type="ECO:0000313" key="5">
    <source>
        <dbReference type="Proteomes" id="UP000663842"/>
    </source>
</evidence>
<proteinExistence type="predicted"/>